<evidence type="ECO:0000313" key="1">
    <source>
        <dbReference type="EMBL" id="NOU59276.1"/>
    </source>
</evidence>
<evidence type="ECO:0008006" key="3">
    <source>
        <dbReference type="Google" id="ProtNLM"/>
    </source>
</evidence>
<dbReference type="Proteomes" id="UP000732105">
    <property type="component" value="Unassembled WGS sequence"/>
</dbReference>
<sequence length="319" mass="37686">MVRAIGGYFELENRFESEYYPNLIRLNTGRNCLEYILRARAYKKVYLPEYSCDAVLEPILKLGLEYEKYPINKQLEPVNLVHPKEDEAFLVINYFGLKGRYITFLTRRLHNLIIDNSQAFFEAPINGFDTFYSARKFFGVADGAYLHTDNAPYMDFKQEISWKRSEHLLRRLENGPNDGYEAFKRNEEYLCGKEIKLMSDLTYRILSGIDYAAVKSRRNRNFQYLHLKLKGLNGITFSDTDIDGPMVYPFYVENKNLREELIREHIYVATYWPNVLQDTNEDQLENKLTKYLIPLPVDQRYGLLDMDRICKLIISYLNS</sequence>
<dbReference type="EMBL" id="RZNH01000006">
    <property type="protein sequence ID" value="NOU59276.1"/>
    <property type="molecule type" value="Genomic_DNA"/>
</dbReference>
<dbReference type="SUPFAM" id="SSF53383">
    <property type="entry name" value="PLP-dependent transferases"/>
    <property type="match status" value="1"/>
</dbReference>
<dbReference type="RefSeq" id="WP_171594554.1">
    <property type="nucleotide sequence ID" value="NZ_RZNH01000006.1"/>
</dbReference>
<protein>
    <recommendedName>
        <fullName evidence="3">DegT/DnrJ/EryC1/StrS aminotransferase family protein</fullName>
    </recommendedName>
</protein>
<evidence type="ECO:0000313" key="2">
    <source>
        <dbReference type="Proteomes" id="UP000732105"/>
    </source>
</evidence>
<comment type="caution">
    <text evidence="1">The sequence shown here is derived from an EMBL/GenBank/DDBJ whole genome shotgun (WGS) entry which is preliminary data.</text>
</comment>
<accession>A0ABX1WT54</accession>
<organism evidence="1 2">
    <name type="scientific">Marinifilum caeruleilacunae</name>
    <dbReference type="NCBI Taxonomy" id="2499076"/>
    <lineage>
        <taxon>Bacteria</taxon>
        <taxon>Pseudomonadati</taxon>
        <taxon>Bacteroidota</taxon>
        <taxon>Bacteroidia</taxon>
        <taxon>Marinilabiliales</taxon>
        <taxon>Marinifilaceae</taxon>
    </lineage>
</organism>
<dbReference type="InterPro" id="IPR015424">
    <property type="entry name" value="PyrdxlP-dep_Trfase"/>
</dbReference>
<gene>
    <name evidence="1" type="ORF">ELS83_05555</name>
</gene>
<keyword evidence="2" id="KW-1185">Reference proteome</keyword>
<name>A0ABX1WT54_9BACT</name>
<reference evidence="1 2" key="1">
    <citation type="submission" date="2018-12" db="EMBL/GenBank/DDBJ databases">
        <title>Marinifilum JC070 sp. nov., a marine bacterium isolated from Yongle Blue Hole in the South China Sea.</title>
        <authorList>
            <person name="Fu T."/>
        </authorList>
    </citation>
    <scope>NUCLEOTIDE SEQUENCE [LARGE SCALE GENOMIC DNA]</scope>
    <source>
        <strain evidence="1 2">JC070</strain>
    </source>
</reference>
<proteinExistence type="predicted"/>